<accession>A0A7V8VE83</accession>
<evidence type="ECO:0008006" key="4">
    <source>
        <dbReference type="Google" id="ProtNLM"/>
    </source>
</evidence>
<evidence type="ECO:0000313" key="3">
    <source>
        <dbReference type="Proteomes" id="UP000542342"/>
    </source>
</evidence>
<organism evidence="2 3">
    <name type="scientific">Thermogemmata fonticola</name>
    <dbReference type="NCBI Taxonomy" id="2755323"/>
    <lineage>
        <taxon>Bacteria</taxon>
        <taxon>Pseudomonadati</taxon>
        <taxon>Planctomycetota</taxon>
        <taxon>Planctomycetia</taxon>
        <taxon>Gemmatales</taxon>
        <taxon>Gemmataceae</taxon>
        <taxon>Thermogemmata</taxon>
    </lineage>
</organism>
<dbReference type="Proteomes" id="UP000542342">
    <property type="component" value="Unassembled WGS sequence"/>
</dbReference>
<reference evidence="2 3" key="1">
    <citation type="submission" date="2020-07" db="EMBL/GenBank/DDBJ databases">
        <title>Thermogemmata thermophila gen. nov., sp. nov., a novel moderate thermophilic planctomycete from a Kamchatka hot spring.</title>
        <authorList>
            <person name="Elcheninov A.G."/>
            <person name="Podosokorskaya O.A."/>
            <person name="Kovaleva O.L."/>
            <person name="Novikov A."/>
            <person name="Bonch-Osmolovskaya E.A."/>
            <person name="Toshchakov S.V."/>
            <person name="Kublanov I.V."/>
        </authorList>
    </citation>
    <scope>NUCLEOTIDE SEQUENCE [LARGE SCALE GENOMIC DNA]</scope>
    <source>
        <strain evidence="2 3">2918</strain>
    </source>
</reference>
<comment type="caution">
    <text evidence="2">The sequence shown here is derived from an EMBL/GenBank/DDBJ whole genome shotgun (WGS) entry which is preliminary data.</text>
</comment>
<sequence>MSSPVSWFDPPALWSQRCRDALEHYPEEQLRSVAMRLTGRMLRQERTAVAQAIVTAQLNPPLIDRCLRKVRPEVVQLLSVMACCRKPVWERWQLLAILAALGIHDGPAILKEALEYGLVFPFVQDCSAGTASVSVARGVPGEETRASPPYRSTQGSNPLALASPPSQAVQSGEITPWLEVMGGAVAHVFLHPAVGERIRSRPLPLPCFAGPESEPGAGQRRDGWDWPLRLAAVWQRVRDNPVRLTQEGEFYKKDIQRLHHDPVFEEGWEGGITPSDAGILALSMAVATGLLERHGDSLRAAPFPPCWRTSLPRLLVELFPHLVSVERWDPLLGRRPQIASEAGITPSAGWLILLLLAAAPENAWIDPADLAAWLWNHHPHWAGVLPPAEAQEGGRGWVERWLHAIPLPLQMVEVWNERVRLTPLGRWYFQGAGESELPIQSAFPQTLLVQPNAEIIAYRQGLCPSLVADLSVLAWWKRIGPACVLELQESSLHLALEGEWTLPQILQTLQRHASHPLPATVLDLLERWGSKRERLAIFPSAVIVEFASSADVELALAQGWIRWRLGERFGMTADGSEPDLRHFRLLANRNYETPPQPCLRQAEDGLTLEVDPIQADLFVDLEVGRIAELCAPSEPSEPRRYRITAERLRQAVETSSLEAIDTWLIARSGAPLSPAARLLVLGPHWPPLRAERLLVIRLPAPEAADGLLQWPATRHLIAERLGPTTLAIAPEHLPPLRLALQEAGLTLLEDLSAAPAALPPTSPQPPSPES</sequence>
<dbReference type="AlphaFoldDB" id="A0A7V8VE83"/>
<evidence type="ECO:0000313" key="2">
    <source>
        <dbReference type="EMBL" id="MBA2226425.1"/>
    </source>
</evidence>
<dbReference type="RefSeq" id="WP_194537871.1">
    <property type="nucleotide sequence ID" value="NZ_JACEFB010000006.1"/>
</dbReference>
<proteinExistence type="predicted"/>
<gene>
    <name evidence="2" type="ORF">H0921_09665</name>
</gene>
<name>A0A7V8VE83_9BACT</name>
<protein>
    <recommendedName>
        <fullName evidence="4">Helicase XPB/Ssl2 N-terminal domain-containing protein</fullName>
    </recommendedName>
</protein>
<keyword evidence="3" id="KW-1185">Reference proteome</keyword>
<feature type="region of interest" description="Disordered" evidence="1">
    <location>
        <begin position="139"/>
        <end position="166"/>
    </location>
</feature>
<dbReference type="EMBL" id="JACEFB010000006">
    <property type="protein sequence ID" value="MBA2226425.1"/>
    <property type="molecule type" value="Genomic_DNA"/>
</dbReference>
<evidence type="ECO:0000256" key="1">
    <source>
        <dbReference type="SAM" id="MobiDB-lite"/>
    </source>
</evidence>